<proteinExistence type="predicted"/>
<sequence>MSESTEERPTDHGDIENIINGALAEYWNVSSAPKDDSFNWKFELECCLFLAFNHIAAKILKKDGPDDKLPLFQTLRCFKNNDGIWVPLIEEIKSKNFPRLPIEECAYLMLRRVLVSPTGIRKRGRYEFNIQMRNPTEEDVKFVVSIWPKIWEIQNKTAGSPEEYSMIELPEAKEGAESELRKQIINGQKPRKEDETVLKSVWERLDNLIEGNHISFIDQQAAGKVLALPKSLARVWVAICKYLSAVFCNCTTPVRSYTKEQGFEIARESLQVLWDWLEYEEQREAARRERDW</sequence>
<gene>
    <name evidence="1" type="ORF">BJ508DRAFT_321742</name>
</gene>
<reference evidence="1 2" key="1">
    <citation type="journal article" date="2018" name="Nat. Ecol. Evol.">
        <title>Pezizomycetes genomes reveal the molecular basis of ectomycorrhizal truffle lifestyle.</title>
        <authorList>
            <person name="Murat C."/>
            <person name="Payen T."/>
            <person name="Noel B."/>
            <person name="Kuo A."/>
            <person name="Morin E."/>
            <person name="Chen J."/>
            <person name="Kohler A."/>
            <person name="Krizsan K."/>
            <person name="Balestrini R."/>
            <person name="Da Silva C."/>
            <person name="Montanini B."/>
            <person name="Hainaut M."/>
            <person name="Levati E."/>
            <person name="Barry K.W."/>
            <person name="Belfiori B."/>
            <person name="Cichocki N."/>
            <person name="Clum A."/>
            <person name="Dockter R.B."/>
            <person name="Fauchery L."/>
            <person name="Guy J."/>
            <person name="Iotti M."/>
            <person name="Le Tacon F."/>
            <person name="Lindquist E.A."/>
            <person name="Lipzen A."/>
            <person name="Malagnac F."/>
            <person name="Mello A."/>
            <person name="Molinier V."/>
            <person name="Miyauchi S."/>
            <person name="Poulain J."/>
            <person name="Riccioni C."/>
            <person name="Rubini A."/>
            <person name="Sitrit Y."/>
            <person name="Splivallo R."/>
            <person name="Traeger S."/>
            <person name="Wang M."/>
            <person name="Zifcakova L."/>
            <person name="Wipf D."/>
            <person name="Zambonelli A."/>
            <person name="Paolocci F."/>
            <person name="Nowrousian M."/>
            <person name="Ottonello S."/>
            <person name="Baldrian P."/>
            <person name="Spatafora J.W."/>
            <person name="Henrissat B."/>
            <person name="Nagy L.G."/>
            <person name="Aury J.M."/>
            <person name="Wincker P."/>
            <person name="Grigoriev I.V."/>
            <person name="Bonfante P."/>
            <person name="Martin F.M."/>
        </authorList>
    </citation>
    <scope>NUCLEOTIDE SEQUENCE [LARGE SCALE GENOMIC DNA]</scope>
    <source>
        <strain evidence="1 2">RN42</strain>
    </source>
</reference>
<evidence type="ECO:0000313" key="2">
    <source>
        <dbReference type="Proteomes" id="UP000275078"/>
    </source>
</evidence>
<dbReference type="AlphaFoldDB" id="A0A3N4IQX4"/>
<protein>
    <submittedName>
        <fullName evidence="1">Uncharacterized protein</fullName>
    </submittedName>
</protein>
<name>A0A3N4IQX4_ASCIM</name>
<keyword evidence="2" id="KW-1185">Reference proteome</keyword>
<dbReference type="EMBL" id="ML119649">
    <property type="protein sequence ID" value="RPA86620.1"/>
    <property type="molecule type" value="Genomic_DNA"/>
</dbReference>
<accession>A0A3N4IQX4</accession>
<evidence type="ECO:0000313" key="1">
    <source>
        <dbReference type="EMBL" id="RPA86620.1"/>
    </source>
</evidence>
<dbReference type="Proteomes" id="UP000275078">
    <property type="component" value="Unassembled WGS sequence"/>
</dbReference>
<organism evidence="1 2">
    <name type="scientific">Ascobolus immersus RN42</name>
    <dbReference type="NCBI Taxonomy" id="1160509"/>
    <lineage>
        <taxon>Eukaryota</taxon>
        <taxon>Fungi</taxon>
        <taxon>Dikarya</taxon>
        <taxon>Ascomycota</taxon>
        <taxon>Pezizomycotina</taxon>
        <taxon>Pezizomycetes</taxon>
        <taxon>Pezizales</taxon>
        <taxon>Ascobolaceae</taxon>
        <taxon>Ascobolus</taxon>
    </lineage>
</organism>